<comment type="caution">
    <text evidence="1">The sequence shown here is derived from an EMBL/GenBank/DDBJ whole genome shotgun (WGS) entry which is preliminary data.</text>
</comment>
<evidence type="ECO:0000313" key="2">
    <source>
        <dbReference type="Proteomes" id="UP000629619"/>
    </source>
</evidence>
<organism evidence="1 2">
    <name type="scientific">Actinoplanes siamensis</name>
    <dbReference type="NCBI Taxonomy" id="1223317"/>
    <lineage>
        <taxon>Bacteria</taxon>
        <taxon>Bacillati</taxon>
        <taxon>Actinomycetota</taxon>
        <taxon>Actinomycetes</taxon>
        <taxon>Micromonosporales</taxon>
        <taxon>Micromonosporaceae</taxon>
        <taxon>Actinoplanes</taxon>
    </lineage>
</organism>
<evidence type="ECO:0000313" key="1">
    <source>
        <dbReference type="EMBL" id="GIF04749.1"/>
    </source>
</evidence>
<dbReference type="Proteomes" id="UP000629619">
    <property type="component" value="Unassembled WGS sequence"/>
</dbReference>
<sequence>MNAFGFEDGIALLRTAEHGGDQAEDVRQAAVLCPAPAILVED</sequence>
<reference evidence="1" key="1">
    <citation type="submission" date="2021-01" db="EMBL/GenBank/DDBJ databases">
        <title>Whole genome shotgun sequence of Actinoplanes siamensis NBRC 109076.</title>
        <authorList>
            <person name="Komaki H."/>
            <person name="Tamura T."/>
        </authorList>
    </citation>
    <scope>NUCLEOTIDE SEQUENCE</scope>
    <source>
        <strain evidence="1">NBRC 109076</strain>
    </source>
</reference>
<name>A0A919TJW1_9ACTN</name>
<keyword evidence="2" id="KW-1185">Reference proteome</keyword>
<dbReference type="AlphaFoldDB" id="A0A919TJW1"/>
<proteinExistence type="predicted"/>
<accession>A0A919TJW1</accession>
<dbReference type="EMBL" id="BOMW01000021">
    <property type="protein sequence ID" value="GIF04749.1"/>
    <property type="molecule type" value="Genomic_DNA"/>
</dbReference>
<gene>
    <name evidence="1" type="ORF">Asi03nite_22870</name>
</gene>
<dbReference type="RefSeq" id="WP_275409364.1">
    <property type="nucleotide sequence ID" value="NZ_BOMW01000021.1"/>
</dbReference>
<protein>
    <recommendedName>
        <fullName evidence="3">Ferredoxin</fullName>
    </recommendedName>
</protein>
<evidence type="ECO:0008006" key="3">
    <source>
        <dbReference type="Google" id="ProtNLM"/>
    </source>
</evidence>